<accession>A0A920BUB2</accession>
<dbReference type="PROSITE" id="PS50943">
    <property type="entry name" value="HTH_CROC1"/>
    <property type="match status" value="1"/>
</dbReference>
<comment type="caution">
    <text evidence="2">The sequence shown here is derived from an EMBL/GenBank/DDBJ whole genome shotgun (WGS) entry which is preliminary data.</text>
</comment>
<reference evidence="2" key="1">
    <citation type="submission" date="2021-03" db="EMBL/GenBank/DDBJ databases">
        <title>Antimicrobial resistance genes in bacteria isolated from Japanese honey, and their potential for conferring macrolide and lincosamide resistance in the American foulbrood pathogen Paenibacillus larvae.</title>
        <authorList>
            <person name="Okamoto M."/>
            <person name="Kumagai M."/>
            <person name="Kanamori H."/>
            <person name="Takamatsu D."/>
        </authorList>
    </citation>
    <scope>NUCLEOTIDE SEQUENCE</scope>
    <source>
        <strain evidence="2">J27TS8</strain>
    </source>
</reference>
<dbReference type="EMBL" id="BORC01000004">
    <property type="protein sequence ID" value="GIN62794.1"/>
    <property type="molecule type" value="Genomic_DNA"/>
</dbReference>
<proteinExistence type="predicted"/>
<dbReference type="InterPro" id="IPR001387">
    <property type="entry name" value="Cro/C1-type_HTH"/>
</dbReference>
<evidence type="ECO:0000313" key="2">
    <source>
        <dbReference type="EMBL" id="GIN62794.1"/>
    </source>
</evidence>
<dbReference type="AlphaFoldDB" id="A0A920BUB2"/>
<dbReference type="Gene3D" id="1.25.40.10">
    <property type="entry name" value="Tetratricopeptide repeat domain"/>
    <property type="match status" value="1"/>
</dbReference>
<sequence>MARYLGQRIKEARERLGLSQFETSKDICTQAYISKIESGNVFPTADILLKLADRFSVDISYLLDISSIPRHDYVIDTFSEIREAINNRDYELVRRIIISESDNELFKEKKLYQFLKWHEGICYFQLDHDLHNSIQCFDEALSLTASNKKLYSEREIEILISKANIYSQCQMYDEAIEIYNEAINHLNKLTDIINKHVPVRLNYNYARVLRLHSRNAESIQICEKGLKLTEKYQLMYLKGDLYFQKALSHKALNENEKAIESFNLAEMVYILEHNDTSLRMVKYHVTEVNKALTVHDRHEPLFL</sequence>
<keyword evidence="3" id="KW-1185">Reference proteome</keyword>
<evidence type="ECO:0000259" key="1">
    <source>
        <dbReference type="PROSITE" id="PS50943"/>
    </source>
</evidence>
<dbReference type="SMART" id="SM00028">
    <property type="entry name" value="TPR"/>
    <property type="match status" value="3"/>
</dbReference>
<dbReference type="SUPFAM" id="SSF48452">
    <property type="entry name" value="TPR-like"/>
    <property type="match status" value="1"/>
</dbReference>
<dbReference type="RefSeq" id="WP_170211285.1">
    <property type="nucleotide sequence ID" value="NZ_BORC01000004.1"/>
</dbReference>
<dbReference type="InterPro" id="IPR011990">
    <property type="entry name" value="TPR-like_helical_dom_sf"/>
</dbReference>
<dbReference type="Proteomes" id="UP000682111">
    <property type="component" value="Unassembled WGS sequence"/>
</dbReference>
<protein>
    <submittedName>
        <fullName evidence="2">Transcriptional regulator</fullName>
    </submittedName>
</protein>
<dbReference type="SMART" id="SM00530">
    <property type="entry name" value="HTH_XRE"/>
    <property type="match status" value="1"/>
</dbReference>
<dbReference type="PANTHER" id="PTHR37038:SF14">
    <property type="entry name" value="TRANSCRIPTIONAL ACTIVATOR"/>
    <property type="match status" value="1"/>
</dbReference>
<dbReference type="CDD" id="cd00093">
    <property type="entry name" value="HTH_XRE"/>
    <property type="match status" value="1"/>
</dbReference>
<gene>
    <name evidence="2" type="ORF">J27TS8_27870</name>
</gene>
<name>A0A920BUB2_9BACI</name>
<dbReference type="PANTHER" id="PTHR37038">
    <property type="entry name" value="TRANSCRIPTIONAL REGULATOR-RELATED"/>
    <property type="match status" value="1"/>
</dbReference>
<dbReference type="InterPro" id="IPR041315">
    <property type="entry name" value="PlcR_TPR"/>
</dbReference>
<dbReference type="InterPro" id="IPR053163">
    <property type="entry name" value="HTH-type_regulator_Rgg"/>
</dbReference>
<dbReference type="GO" id="GO:0003677">
    <property type="term" value="F:DNA binding"/>
    <property type="evidence" value="ECO:0007669"/>
    <property type="project" value="InterPro"/>
</dbReference>
<dbReference type="InterPro" id="IPR010982">
    <property type="entry name" value="Lambda_DNA-bd_dom_sf"/>
</dbReference>
<evidence type="ECO:0000313" key="3">
    <source>
        <dbReference type="Proteomes" id="UP000682111"/>
    </source>
</evidence>
<organism evidence="2 3">
    <name type="scientific">Robertmurraya siralis</name>
    <dbReference type="NCBI Taxonomy" id="77777"/>
    <lineage>
        <taxon>Bacteria</taxon>
        <taxon>Bacillati</taxon>
        <taxon>Bacillota</taxon>
        <taxon>Bacilli</taxon>
        <taxon>Bacillales</taxon>
        <taxon>Bacillaceae</taxon>
        <taxon>Robertmurraya</taxon>
    </lineage>
</organism>
<dbReference type="Pfam" id="PF12844">
    <property type="entry name" value="HTH_19"/>
    <property type="match status" value="1"/>
</dbReference>
<dbReference type="InterPro" id="IPR019734">
    <property type="entry name" value="TPR_rpt"/>
</dbReference>
<dbReference type="SUPFAM" id="SSF47413">
    <property type="entry name" value="lambda repressor-like DNA-binding domains"/>
    <property type="match status" value="1"/>
</dbReference>
<dbReference type="Pfam" id="PF18768">
    <property type="entry name" value="RNPP_C"/>
    <property type="match status" value="1"/>
</dbReference>
<feature type="domain" description="HTH cro/C1-type" evidence="1">
    <location>
        <begin position="9"/>
        <end position="62"/>
    </location>
</feature>